<accession>A0A4R9M5K3</accession>
<dbReference type="Proteomes" id="UP000298058">
    <property type="component" value="Unassembled WGS sequence"/>
</dbReference>
<dbReference type="InterPro" id="IPR006115">
    <property type="entry name" value="6PGDH_NADP-bd"/>
</dbReference>
<dbReference type="PANTHER" id="PTHR43060">
    <property type="entry name" value="3-HYDROXYISOBUTYRATE DEHYDROGENASE-LIKE 1, MITOCHONDRIAL-RELATED"/>
    <property type="match status" value="1"/>
</dbReference>
<dbReference type="Gene3D" id="3.40.50.720">
    <property type="entry name" value="NAD(P)-binding Rossmann-like Domain"/>
    <property type="match status" value="1"/>
</dbReference>
<evidence type="ECO:0000313" key="6">
    <source>
        <dbReference type="EMBL" id="TGN20008.1"/>
    </source>
</evidence>
<feature type="domain" description="6-phosphogluconate dehydrogenase NADP-binding" evidence="4">
    <location>
        <begin position="11"/>
        <end position="175"/>
    </location>
</feature>
<comment type="caution">
    <text evidence="6">The sequence shown here is derived from an EMBL/GenBank/DDBJ whole genome shotgun (WGS) entry which is preliminary data.</text>
</comment>
<dbReference type="InterPro" id="IPR036291">
    <property type="entry name" value="NAD(P)-bd_dom_sf"/>
</dbReference>
<dbReference type="InterPro" id="IPR008927">
    <property type="entry name" value="6-PGluconate_DH-like_C_sf"/>
</dbReference>
<dbReference type="Pfam" id="PF03446">
    <property type="entry name" value="NAD_binding_2"/>
    <property type="match status" value="1"/>
</dbReference>
<feature type="active site" evidence="3">
    <location>
        <position position="184"/>
    </location>
</feature>
<name>A0A4R9M5K3_9LEPT</name>
<dbReference type="GO" id="GO:0016491">
    <property type="term" value="F:oxidoreductase activity"/>
    <property type="evidence" value="ECO:0007669"/>
    <property type="project" value="UniProtKB-KW"/>
</dbReference>
<proteinExistence type="predicted"/>
<dbReference type="InterPro" id="IPR013328">
    <property type="entry name" value="6PGD_dom2"/>
</dbReference>
<dbReference type="InterPro" id="IPR029154">
    <property type="entry name" value="HIBADH-like_NADP-bd"/>
</dbReference>
<evidence type="ECO:0000313" key="7">
    <source>
        <dbReference type="Proteomes" id="UP000298058"/>
    </source>
</evidence>
<dbReference type="OrthoDB" id="9786703at2"/>
<keyword evidence="2" id="KW-0520">NAD</keyword>
<evidence type="ECO:0000259" key="5">
    <source>
        <dbReference type="Pfam" id="PF14833"/>
    </source>
</evidence>
<dbReference type="GO" id="GO:0050661">
    <property type="term" value="F:NADP binding"/>
    <property type="evidence" value="ECO:0007669"/>
    <property type="project" value="InterPro"/>
</dbReference>
<dbReference type="RefSeq" id="WP_135759726.1">
    <property type="nucleotide sequence ID" value="NZ_RQHW01000018.1"/>
</dbReference>
<dbReference type="GO" id="GO:0051287">
    <property type="term" value="F:NAD binding"/>
    <property type="evidence" value="ECO:0007669"/>
    <property type="project" value="InterPro"/>
</dbReference>
<dbReference type="EMBL" id="RQHW01000018">
    <property type="protein sequence ID" value="TGN20008.1"/>
    <property type="molecule type" value="Genomic_DNA"/>
</dbReference>
<dbReference type="SUPFAM" id="SSF51735">
    <property type="entry name" value="NAD(P)-binding Rossmann-fold domains"/>
    <property type="match status" value="1"/>
</dbReference>
<keyword evidence="1" id="KW-0560">Oxidoreductase</keyword>
<feature type="domain" description="3-hydroxyisobutyrate dehydrogenase-like NAD-binding" evidence="5">
    <location>
        <begin position="179"/>
        <end position="296"/>
    </location>
</feature>
<dbReference type="InterPro" id="IPR015815">
    <property type="entry name" value="HIBADH-related"/>
</dbReference>
<evidence type="ECO:0000256" key="3">
    <source>
        <dbReference type="PIRSR" id="PIRSR000103-1"/>
    </source>
</evidence>
<dbReference type="PIRSF" id="PIRSF000103">
    <property type="entry name" value="HIBADH"/>
    <property type="match status" value="1"/>
</dbReference>
<protein>
    <submittedName>
        <fullName evidence="6">NAD(P)-dependent oxidoreductase</fullName>
    </submittedName>
</protein>
<gene>
    <name evidence="6" type="ORF">EHS15_06450</name>
</gene>
<evidence type="ECO:0000256" key="2">
    <source>
        <dbReference type="ARBA" id="ARBA00023027"/>
    </source>
</evidence>
<dbReference type="SUPFAM" id="SSF48179">
    <property type="entry name" value="6-phosphogluconate dehydrogenase C-terminal domain-like"/>
    <property type="match status" value="1"/>
</dbReference>
<dbReference type="PANTHER" id="PTHR43060:SF15">
    <property type="entry name" value="3-HYDROXYISOBUTYRATE DEHYDROGENASE-LIKE 1, MITOCHONDRIAL-RELATED"/>
    <property type="match status" value="1"/>
</dbReference>
<keyword evidence="7" id="KW-1185">Reference proteome</keyword>
<organism evidence="6 7">
    <name type="scientific">Leptospira idonii</name>
    <dbReference type="NCBI Taxonomy" id="1193500"/>
    <lineage>
        <taxon>Bacteria</taxon>
        <taxon>Pseudomonadati</taxon>
        <taxon>Spirochaetota</taxon>
        <taxon>Spirochaetia</taxon>
        <taxon>Leptospirales</taxon>
        <taxon>Leptospiraceae</taxon>
        <taxon>Leptospira</taxon>
    </lineage>
</organism>
<dbReference type="Pfam" id="PF14833">
    <property type="entry name" value="NAD_binding_11"/>
    <property type="match status" value="1"/>
</dbReference>
<reference evidence="6" key="1">
    <citation type="journal article" date="2019" name="PLoS Negl. Trop. Dis.">
        <title>Revisiting the worldwide diversity of Leptospira species in the environment.</title>
        <authorList>
            <person name="Vincent A.T."/>
            <person name="Schiettekatte O."/>
            <person name="Bourhy P."/>
            <person name="Veyrier F.J."/>
            <person name="Picardeau M."/>
        </authorList>
    </citation>
    <scope>NUCLEOTIDE SEQUENCE [LARGE SCALE GENOMIC DNA]</scope>
    <source>
        <strain evidence="6">201300427</strain>
    </source>
</reference>
<sequence>MSLADKKTIATIAMIGTGIMGSGMAANLVTGGHFVHIYMRSPEKLNSFPENIKQKLNGPGVRIFSDIRSASEGADLAVLCLTEDEVVRNAFFDSGLLEAKPTYIIDTGTTSPELSLEMAAAADKKGISFLDSPMTGSKLAAESGQILFMVGGEKSAMEELGFFFSVCGKNAVHCGPVSSGQRVKIALNMVQAGLFQVYLEGFQLALKEGASGSQFLEILKQSAAASPLLDFKMGCVMKKDYSPNFALKNMNKDMNHAMQRAKELHSVLPLSSSLKSIYEAGMAAGFGEEDFCSLAKISEGWNSHPLLP</sequence>
<evidence type="ECO:0000259" key="4">
    <source>
        <dbReference type="Pfam" id="PF03446"/>
    </source>
</evidence>
<dbReference type="AlphaFoldDB" id="A0A4R9M5K3"/>
<dbReference type="Gene3D" id="1.10.1040.10">
    <property type="entry name" value="N-(1-d-carboxylethyl)-l-norvaline Dehydrogenase, domain 2"/>
    <property type="match status" value="1"/>
</dbReference>
<evidence type="ECO:0000256" key="1">
    <source>
        <dbReference type="ARBA" id="ARBA00023002"/>
    </source>
</evidence>